<dbReference type="Gene3D" id="3.20.20.150">
    <property type="entry name" value="Divalent-metal-dependent TIM barrel enzymes"/>
    <property type="match status" value="1"/>
</dbReference>
<dbReference type="InterPro" id="IPR013022">
    <property type="entry name" value="Xyl_isomerase-like_TIM-brl"/>
</dbReference>
<gene>
    <name evidence="2" type="ORF">U27_04516</name>
</gene>
<protein>
    <submittedName>
        <fullName evidence="2">Xylose isomerase domain protein TIM barrel</fullName>
    </submittedName>
</protein>
<sequence length="302" mass="33806">MEESIYRKTFIMRFMKIGFHTDAFNSSVFSFEKCLQWAQKNDVHYIECGVLDGVSWIHGLGYFPHVALYEDPLLLRQKMATYGVKFSQIDAAFPLSGREGAMLGVPYVLKSIPWAKHAGCDHIATTDGLLKPEGLSDAQALDAMKSSYEQIVKVAEAYHICINIEIHGYFTTNPAMVEKMLKFVDSKYFGLNFDTGNSFIAGQDPVDFCRRFIKHIKHVHIKDVSQSLADQCRGKETGIGISHCAIGDGVNAENITTCLKMLRDYGYDGVLSMETEGQGGPLIEKSLAWLRKTLQELDIPAE</sequence>
<evidence type="ECO:0000259" key="1">
    <source>
        <dbReference type="Pfam" id="PF01261"/>
    </source>
</evidence>
<dbReference type="Proteomes" id="UP000030661">
    <property type="component" value="Unassembled WGS sequence"/>
</dbReference>
<feature type="domain" description="Xylose isomerase-like TIM barrel" evidence="1">
    <location>
        <begin position="64"/>
        <end position="292"/>
    </location>
</feature>
<dbReference type="AlphaFoldDB" id="A0A081BYZ4"/>
<keyword evidence="2" id="KW-0413">Isomerase</keyword>
<evidence type="ECO:0000313" key="3">
    <source>
        <dbReference type="Proteomes" id="UP000030661"/>
    </source>
</evidence>
<dbReference type="eggNOG" id="COG1082">
    <property type="taxonomic scope" value="Bacteria"/>
</dbReference>
<organism evidence="2 3">
    <name type="scientific">Vecturithrix granuli</name>
    <dbReference type="NCBI Taxonomy" id="1499967"/>
    <lineage>
        <taxon>Bacteria</taxon>
        <taxon>Candidatus Moduliflexota</taxon>
        <taxon>Candidatus Vecturitrichia</taxon>
        <taxon>Candidatus Vecturitrichales</taxon>
        <taxon>Candidatus Vecturitrichaceae</taxon>
        <taxon>Candidatus Vecturithrix</taxon>
    </lineage>
</organism>
<dbReference type="SUPFAM" id="SSF51658">
    <property type="entry name" value="Xylose isomerase-like"/>
    <property type="match status" value="1"/>
</dbReference>
<reference evidence="2 3" key="1">
    <citation type="journal article" date="2015" name="PeerJ">
        <title>First genomic representation of candidate bacterial phylum KSB3 points to enhanced environmental sensing as a trigger of wastewater bulking.</title>
        <authorList>
            <person name="Sekiguchi Y."/>
            <person name="Ohashi A."/>
            <person name="Parks D.H."/>
            <person name="Yamauchi T."/>
            <person name="Tyson G.W."/>
            <person name="Hugenholtz P."/>
        </authorList>
    </citation>
    <scope>NUCLEOTIDE SEQUENCE [LARGE SCALE GENOMIC DNA]</scope>
</reference>
<dbReference type="PANTHER" id="PTHR12110">
    <property type="entry name" value="HYDROXYPYRUVATE ISOMERASE"/>
    <property type="match status" value="1"/>
</dbReference>
<keyword evidence="3" id="KW-1185">Reference proteome</keyword>
<proteinExistence type="predicted"/>
<dbReference type="EMBL" id="DF820466">
    <property type="protein sequence ID" value="GAK57549.1"/>
    <property type="molecule type" value="Genomic_DNA"/>
</dbReference>
<dbReference type="HOGENOM" id="CLU_962449_0_0_0"/>
<dbReference type="InterPro" id="IPR050312">
    <property type="entry name" value="IolE/XylAMocC-like"/>
</dbReference>
<accession>A0A081BYZ4</accession>
<dbReference type="PANTHER" id="PTHR12110:SF41">
    <property type="entry name" value="INOSOSE DEHYDRATASE"/>
    <property type="match status" value="1"/>
</dbReference>
<dbReference type="InterPro" id="IPR036237">
    <property type="entry name" value="Xyl_isomerase-like_sf"/>
</dbReference>
<name>A0A081BYZ4_VECG1</name>
<evidence type="ECO:0000313" key="2">
    <source>
        <dbReference type="EMBL" id="GAK57549.1"/>
    </source>
</evidence>
<dbReference type="Pfam" id="PF01261">
    <property type="entry name" value="AP_endonuc_2"/>
    <property type="match status" value="1"/>
</dbReference>
<dbReference type="STRING" id="1499967.U27_04516"/>
<dbReference type="GO" id="GO:0016853">
    <property type="term" value="F:isomerase activity"/>
    <property type="evidence" value="ECO:0007669"/>
    <property type="project" value="UniProtKB-KW"/>
</dbReference>